<dbReference type="InterPro" id="IPR050905">
    <property type="entry name" value="Plant_NBS-LRR"/>
</dbReference>
<reference evidence="3 4" key="1">
    <citation type="journal article" date="2023" name="Life. Sci Alliance">
        <title>Evolutionary insights into 3D genome organization and epigenetic landscape of Vigna mungo.</title>
        <authorList>
            <person name="Junaid A."/>
            <person name="Singh B."/>
            <person name="Bhatia S."/>
        </authorList>
    </citation>
    <scope>NUCLEOTIDE SEQUENCE [LARGE SCALE GENOMIC DNA]</scope>
    <source>
        <strain evidence="3">Urdbean</strain>
    </source>
</reference>
<proteinExistence type="predicted"/>
<evidence type="ECO:0000256" key="1">
    <source>
        <dbReference type="ARBA" id="ARBA00022821"/>
    </source>
</evidence>
<dbReference type="AlphaFoldDB" id="A0AAQ3NCM5"/>
<dbReference type="Pfam" id="PF23247">
    <property type="entry name" value="LRR_RPS2"/>
    <property type="match status" value="2"/>
</dbReference>
<gene>
    <name evidence="3" type="ORF">V8G54_019896</name>
</gene>
<feature type="domain" description="Disease resistance protein At4g27190-like leucine-rich repeats" evidence="2">
    <location>
        <begin position="4"/>
        <end position="63"/>
    </location>
</feature>
<organism evidence="3 4">
    <name type="scientific">Vigna mungo</name>
    <name type="common">Black gram</name>
    <name type="synonym">Phaseolus mungo</name>
    <dbReference type="NCBI Taxonomy" id="3915"/>
    <lineage>
        <taxon>Eukaryota</taxon>
        <taxon>Viridiplantae</taxon>
        <taxon>Streptophyta</taxon>
        <taxon>Embryophyta</taxon>
        <taxon>Tracheophyta</taxon>
        <taxon>Spermatophyta</taxon>
        <taxon>Magnoliopsida</taxon>
        <taxon>eudicotyledons</taxon>
        <taxon>Gunneridae</taxon>
        <taxon>Pentapetalae</taxon>
        <taxon>rosids</taxon>
        <taxon>fabids</taxon>
        <taxon>Fabales</taxon>
        <taxon>Fabaceae</taxon>
        <taxon>Papilionoideae</taxon>
        <taxon>50 kb inversion clade</taxon>
        <taxon>NPAAA clade</taxon>
        <taxon>indigoferoid/millettioid clade</taxon>
        <taxon>Phaseoleae</taxon>
        <taxon>Vigna</taxon>
    </lineage>
</organism>
<evidence type="ECO:0000313" key="4">
    <source>
        <dbReference type="Proteomes" id="UP001374535"/>
    </source>
</evidence>
<dbReference type="Proteomes" id="UP001374535">
    <property type="component" value="Chromosome 6"/>
</dbReference>
<evidence type="ECO:0000313" key="3">
    <source>
        <dbReference type="EMBL" id="WVZ06550.1"/>
    </source>
</evidence>
<dbReference type="InterPro" id="IPR057135">
    <property type="entry name" value="At4g27190-like_LRR"/>
</dbReference>
<feature type="domain" description="Disease resistance protein At4g27190-like leucine-rich repeats" evidence="2">
    <location>
        <begin position="231"/>
        <end position="337"/>
    </location>
</feature>
<dbReference type="InterPro" id="IPR032675">
    <property type="entry name" value="LRR_dom_sf"/>
</dbReference>
<name>A0AAQ3NCM5_VIGMU</name>
<dbReference type="SUPFAM" id="SSF52047">
    <property type="entry name" value="RNI-like"/>
    <property type="match status" value="1"/>
</dbReference>
<keyword evidence="1" id="KW-0611">Plant defense</keyword>
<keyword evidence="4" id="KW-1185">Reference proteome</keyword>
<dbReference type="Gene3D" id="3.80.10.10">
    <property type="entry name" value="Ribonuclease Inhibitor"/>
    <property type="match status" value="2"/>
</dbReference>
<sequence>MKPISLPLKKLVLNQLPNLEHIWNLNPDEILSLQDLLQVSISNCQTLKSLFPISVANHLVKLHVRACATLVEIFAAADAAINGETKQFNFHCLTSLTLWELPELKYLYPGKHTLEWPMLTHLDIYHCNQLKLFKIEHHSDEFADAENQLEEIPNIENLEVVCSSFTEIFCSQGPTTDCRKVLSKLKRLHLKNLPQLNAIRLEQSWVEPLLKTLETLEVFSCPTMKILVPSTLSFSNLTSLNVGECHGLLYLFTSSTAKRLGQLKHISIRDCQAIQEIVSKEEDHESEDEDEDITFDQLSLLFLESLPNIVGIYSGTSKLKFPCLDQVTLKECPQLKYSYVPDLHEFKPQEQT</sequence>
<evidence type="ECO:0000259" key="2">
    <source>
        <dbReference type="Pfam" id="PF23247"/>
    </source>
</evidence>
<protein>
    <recommendedName>
        <fullName evidence="2">Disease resistance protein At4g27190-like leucine-rich repeats domain-containing protein</fullName>
    </recommendedName>
</protein>
<dbReference type="EMBL" id="CP144695">
    <property type="protein sequence ID" value="WVZ06550.1"/>
    <property type="molecule type" value="Genomic_DNA"/>
</dbReference>
<dbReference type="PANTHER" id="PTHR33463:SF136">
    <property type="entry name" value="NB-ARC DOMAIN-CONTAINING PROTEIN"/>
    <property type="match status" value="1"/>
</dbReference>
<accession>A0AAQ3NCM5</accession>
<dbReference type="PANTHER" id="PTHR33463">
    <property type="entry name" value="NB-ARC DOMAIN-CONTAINING PROTEIN-RELATED"/>
    <property type="match status" value="1"/>
</dbReference>